<keyword evidence="1" id="KW-1133">Transmembrane helix</keyword>
<evidence type="ECO:0000313" key="2">
    <source>
        <dbReference type="EMBL" id="CAD6441568.1"/>
    </source>
</evidence>
<gene>
    <name evidence="2" type="ORF">SCLTRI_LOCUS1354</name>
</gene>
<comment type="caution">
    <text evidence="2">The sequence shown here is derived from an EMBL/GenBank/DDBJ whole genome shotgun (WGS) entry which is preliminary data.</text>
</comment>
<keyword evidence="1" id="KW-0812">Transmembrane</keyword>
<organism evidence="2 3">
    <name type="scientific">Sclerotinia trifoliorum</name>
    <dbReference type="NCBI Taxonomy" id="28548"/>
    <lineage>
        <taxon>Eukaryota</taxon>
        <taxon>Fungi</taxon>
        <taxon>Dikarya</taxon>
        <taxon>Ascomycota</taxon>
        <taxon>Pezizomycotina</taxon>
        <taxon>Leotiomycetes</taxon>
        <taxon>Helotiales</taxon>
        <taxon>Sclerotiniaceae</taxon>
        <taxon>Sclerotinia</taxon>
    </lineage>
</organism>
<accession>A0A8H2VN39</accession>
<keyword evidence="1" id="KW-0472">Membrane</keyword>
<dbReference type="OrthoDB" id="3545299at2759"/>
<dbReference type="AlphaFoldDB" id="A0A8H2VN39"/>
<evidence type="ECO:0000313" key="3">
    <source>
        <dbReference type="Proteomes" id="UP000624404"/>
    </source>
</evidence>
<protein>
    <submittedName>
        <fullName evidence="2">9d83b0b0-6e3d-44ea-8246-6cadad444bc9</fullName>
    </submittedName>
</protein>
<reference evidence="2" key="1">
    <citation type="submission" date="2020-10" db="EMBL/GenBank/DDBJ databases">
        <authorList>
            <person name="Kusch S."/>
        </authorList>
    </citation>
    <scope>NUCLEOTIDE SEQUENCE</scope>
    <source>
        <strain evidence="2">SwB9</strain>
    </source>
</reference>
<dbReference type="Proteomes" id="UP000624404">
    <property type="component" value="Unassembled WGS sequence"/>
</dbReference>
<feature type="transmembrane region" description="Helical" evidence="1">
    <location>
        <begin position="20"/>
        <end position="39"/>
    </location>
</feature>
<name>A0A8H2VN39_9HELO</name>
<proteinExistence type="predicted"/>
<evidence type="ECO:0000256" key="1">
    <source>
        <dbReference type="SAM" id="Phobius"/>
    </source>
</evidence>
<dbReference type="EMBL" id="CAJHIA010000006">
    <property type="protein sequence ID" value="CAD6441568.1"/>
    <property type="molecule type" value="Genomic_DNA"/>
</dbReference>
<keyword evidence="3" id="KW-1185">Reference proteome</keyword>
<sequence length="125" mass="14116">MQHSSIYIRNVAVAQTQNPYASYIYIYGLVGYAQAMLYITEIPGNFIEETQNCIAVPGNFNPNVNVAHSFPNKLVHWRIRTERRLARLRQHIFLGAAIIESLSPTNDSATKVIVELFSRSGADVY</sequence>